<keyword evidence="7" id="KW-0406">Ion transport</keyword>
<comment type="function">
    <text evidence="7">Mechanosensitive channel that participates in the regulation of osmotic pressure changes within the cell, opening in response to stretch forces in the membrane lipid bilayer, without the need for other proteins. Contributes to normal resistance to hypoosmotic shock. Forms an ion channel of 1.0 nanosiemens conductance with a slight preference for anions.</text>
</comment>
<dbReference type="Gene3D" id="2.30.30.60">
    <property type="match status" value="1"/>
</dbReference>
<comment type="subcellular location">
    <subcellularLocation>
        <location evidence="7">Cell inner membrane</location>
        <topology evidence="7">Multi-pass membrane protein</topology>
    </subcellularLocation>
    <subcellularLocation>
        <location evidence="1">Cell membrane</location>
        <topology evidence="1">Multi-pass membrane protein</topology>
    </subcellularLocation>
</comment>
<keyword evidence="3" id="KW-1003">Cell membrane</keyword>
<dbReference type="SUPFAM" id="SSF82861">
    <property type="entry name" value="Mechanosensitive channel protein MscS (YggB), transmembrane region"/>
    <property type="match status" value="1"/>
</dbReference>
<evidence type="ECO:0000313" key="12">
    <source>
        <dbReference type="Proteomes" id="UP001243420"/>
    </source>
</evidence>
<name>A0ABY8LA04_9RHOB</name>
<dbReference type="Gene3D" id="1.10.287.1260">
    <property type="match status" value="1"/>
</dbReference>
<sequence>MDTLNALLSREIYAGRSLGDFLSLEFLASIVGDILAAILIIILAFVISGWVSRRVKAISERHPRLDATLFDFLGNIVRYVILAIAGVVILNTFGIQTTSIVAVIGAAGLAVGLALQGTLSNVAAGVMLIFFRPIKLGDFVVINGEMGTVKSINLNYTELASIGNVQIIIPNSEVWGNTITNYSVYDTRQAEWTIGVGYGADLHLVERIIRDTISSDPRFLPEPDMTVLVDGLGASSVDFLVRAWVKRSDFFAFSKDMNRDIKIALDAAGVEIPFPQRTVHLLREDAATPEGETA</sequence>
<comment type="caution">
    <text evidence="7">Lacks conserved residue(s) required for the propagation of feature annotation.</text>
</comment>
<dbReference type="Pfam" id="PF21088">
    <property type="entry name" value="MS_channel_1st"/>
    <property type="match status" value="1"/>
</dbReference>
<dbReference type="EMBL" id="CP122537">
    <property type="protein sequence ID" value="WGH77447.1"/>
    <property type="molecule type" value="Genomic_DNA"/>
</dbReference>
<evidence type="ECO:0000259" key="9">
    <source>
        <dbReference type="Pfam" id="PF21082"/>
    </source>
</evidence>
<evidence type="ECO:0000256" key="1">
    <source>
        <dbReference type="ARBA" id="ARBA00004651"/>
    </source>
</evidence>
<dbReference type="InterPro" id="IPR006685">
    <property type="entry name" value="MscS_channel_2nd"/>
</dbReference>
<feature type="domain" description="Mechanosensitive ion channel MscS C-terminal" evidence="9">
    <location>
        <begin position="191"/>
        <end position="272"/>
    </location>
</feature>
<comment type="subunit">
    <text evidence="7">Homoheptamer.</text>
</comment>
<keyword evidence="7" id="KW-0407">Ion channel</keyword>
<evidence type="ECO:0000259" key="10">
    <source>
        <dbReference type="Pfam" id="PF21088"/>
    </source>
</evidence>
<evidence type="ECO:0000256" key="7">
    <source>
        <dbReference type="RuleBase" id="RU369025"/>
    </source>
</evidence>
<comment type="similarity">
    <text evidence="2 7">Belongs to the MscS (TC 1.A.23) family.</text>
</comment>
<evidence type="ECO:0000256" key="2">
    <source>
        <dbReference type="ARBA" id="ARBA00008017"/>
    </source>
</evidence>
<dbReference type="SUPFAM" id="SSF82689">
    <property type="entry name" value="Mechanosensitive channel protein MscS (YggB), C-terminal domain"/>
    <property type="match status" value="1"/>
</dbReference>
<accession>A0ABY8LA04</accession>
<dbReference type="InterPro" id="IPR049278">
    <property type="entry name" value="MS_channel_C"/>
</dbReference>
<evidence type="ECO:0000313" key="11">
    <source>
        <dbReference type="EMBL" id="WGH77447.1"/>
    </source>
</evidence>
<gene>
    <name evidence="11" type="ORF">P8627_10340</name>
</gene>
<reference evidence="11 12" key="1">
    <citation type="submission" date="2023-04" db="EMBL/GenBank/DDBJ databases">
        <title>Jannaschia ovalis sp. nov., a marine bacterium isolated from sea tidal flat.</title>
        <authorList>
            <person name="Kwon D.Y."/>
            <person name="Kim J.-J."/>
        </authorList>
    </citation>
    <scope>NUCLEOTIDE SEQUENCE [LARGE SCALE GENOMIC DNA]</scope>
    <source>
        <strain evidence="11 12">GRR-S6-38</strain>
    </source>
</reference>
<keyword evidence="4 7" id="KW-0812">Transmembrane</keyword>
<organism evidence="11 12">
    <name type="scientific">Jannaschia ovalis</name>
    <dbReference type="NCBI Taxonomy" id="3038773"/>
    <lineage>
        <taxon>Bacteria</taxon>
        <taxon>Pseudomonadati</taxon>
        <taxon>Pseudomonadota</taxon>
        <taxon>Alphaproteobacteria</taxon>
        <taxon>Rhodobacterales</taxon>
        <taxon>Roseobacteraceae</taxon>
        <taxon>Jannaschia</taxon>
    </lineage>
</organism>
<evidence type="ECO:0000256" key="4">
    <source>
        <dbReference type="ARBA" id="ARBA00022692"/>
    </source>
</evidence>
<evidence type="ECO:0000259" key="8">
    <source>
        <dbReference type="Pfam" id="PF00924"/>
    </source>
</evidence>
<keyword evidence="12" id="KW-1185">Reference proteome</keyword>
<dbReference type="PANTHER" id="PTHR30221">
    <property type="entry name" value="SMALL-CONDUCTANCE MECHANOSENSITIVE CHANNEL"/>
    <property type="match status" value="1"/>
</dbReference>
<feature type="domain" description="Mechanosensitive ion channel transmembrane helices 2/3" evidence="10">
    <location>
        <begin position="75"/>
        <end position="116"/>
    </location>
</feature>
<keyword evidence="7" id="KW-0997">Cell inner membrane</keyword>
<evidence type="ECO:0000256" key="6">
    <source>
        <dbReference type="ARBA" id="ARBA00023136"/>
    </source>
</evidence>
<feature type="transmembrane region" description="Helical" evidence="7">
    <location>
        <begin position="72"/>
        <end position="94"/>
    </location>
</feature>
<proteinExistence type="inferred from homology"/>
<dbReference type="InterPro" id="IPR010920">
    <property type="entry name" value="LSM_dom_sf"/>
</dbReference>
<dbReference type="InterPro" id="IPR011014">
    <property type="entry name" value="MscS_channel_TM-2"/>
</dbReference>
<dbReference type="Proteomes" id="UP001243420">
    <property type="component" value="Chromosome"/>
</dbReference>
<keyword evidence="7" id="KW-0813">Transport</keyword>
<feature type="domain" description="Mechanosensitive ion channel MscS" evidence="8">
    <location>
        <begin position="118"/>
        <end position="183"/>
    </location>
</feature>
<dbReference type="InterPro" id="IPR023408">
    <property type="entry name" value="MscS_beta-dom_sf"/>
</dbReference>
<feature type="transmembrane region" description="Helical" evidence="7">
    <location>
        <begin position="26"/>
        <end position="51"/>
    </location>
</feature>
<dbReference type="Gene3D" id="3.30.70.100">
    <property type="match status" value="1"/>
</dbReference>
<evidence type="ECO:0000256" key="5">
    <source>
        <dbReference type="ARBA" id="ARBA00022989"/>
    </source>
</evidence>
<dbReference type="Pfam" id="PF00924">
    <property type="entry name" value="MS_channel_2nd"/>
    <property type="match status" value="1"/>
</dbReference>
<dbReference type="RefSeq" id="WP_279964022.1">
    <property type="nucleotide sequence ID" value="NZ_CP122537.1"/>
</dbReference>
<dbReference type="Pfam" id="PF21082">
    <property type="entry name" value="MS_channel_3rd"/>
    <property type="match status" value="1"/>
</dbReference>
<feature type="transmembrane region" description="Helical" evidence="7">
    <location>
        <begin position="100"/>
        <end position="131"/>
    </location>
</feature>
<keyword evidence="6 7" id="KW-0472">Membrane</keyword>
<dbReference type="InterPro" id="IPR045275">
    <property type="entry name" value="MscS_archaea/bacteria_type"/>
</dbReference>
<dbReference type="PANTHER" id="PTHR30221:SF1">
    <property type="entry name" value="SMALL-CONDUCTANCE MECHANOSENSITIVE CHANNEL"/>
    <property type="match status" value="1"/>
</dbReference>
<dbReference type="InterPro" id="IPR011066">
    <property type="entry name" value="MscS_channel_C_sf"/>
</dbReference>
<keyword evidence="5 7" id="KW-1133">Transmembrane helix</keyword>
<evidence type="ECO:0000256" key="3">
    <source>
        <dbReference type="ARBA" id="ARBA00022475"/>
    </source>
</evidence>
<dbReference type="SUPFAM" id="SSF50182">
    <property type="entry name" value="Sm-like ribonucleoproteins"/>
    <property type="match status" value="1"/>
</dbReference>
<dbReference type="InterPro" id="IPR049142">
    <property type="entry name" value="MS_channel_1st"/>
</dbReference>
<protein>
    <recommendedName>
        <fullName evidence="7">Small-conductance mechanosensitive channel</fullName>
    </recommendedName>
</protein>